<gene>
    <name evidence="1" type="ORF">EVAR_95069_1</name>
</gene>
<comment type="caution">
    <text evidence="1">The sequence shown here is derived from an EMBL/GenBank/DDBJ whole genome shotgun (WGS) entry which is preliminary data.</text>
</comment>
<evidence type="ECO:0000313" key="1">
    <source>
        <dbReference type="EMBL" id="GBP46607.1"/>
    </source>
</evidence>
<proteinExistence type="predicted"/>
<accession>A0A4C1W906</accession>
<evidence type="ECO:0000313" key="2">
    <source>
        <dbReference type="Proteomes" id="UP000299102"/>
    </source>
</evidence>
<dbReference type="Proteomes" id="UP000299102">
    <property type="component" value="Unassembled WGS sequence"/>
</dbReference>
<dbReference type="EMBL" id="BGZK01000487">
    <property type="protein sequence ID" value="GBP46607.1"/>
    <property type="molecule type" value="Genomic_DNA"/>
</dbReference>
<sequence>MRARLNRSARVNFDPWRAARFTVKGTIYLPGYNGRWWAPAPVTRSTMKKPICTILWKIPTNQNAQIIVANKMKTLLLMKFGRRGRCEARRPPPSRSPLRTD</sequence>
<protein>
    <submittedName>
        <fullName evidence="1">Uncharacterized protein</fullName>
    </submittedName>
</protein>
<organism evidence="1 2">
    <name type="scientific">Eumeta variegata</name>
    <name type="common">Bagworm moth</name>
    <name type="synonym">Eumeta japonica</name>
    <dbReference type="NCBI Taxonomy" id="151549"/>
    <lineage>
        <taxon>Eukaryota</taxon>
        <taxon>Metazoa</taxon>
        <taxon>Ecdysozoa</taxon>
        <taxon>Arthropoda</taxon>
        <taxon>Hexapoda</taxon>
        <taxon>Insecta</taxon>
        <taxon>Pterygota</taxon>
        <taxon>Neoptera</taxon>
        <taxon>Endopterygota</taxon>
        <taxon>Lepidoptera</taxon>
        <taxon>Glossata</taxon>
        <taxon>Ditrysia</taxon>
        <taxon>Tineoidea</taxon>
        <taxon>Psychidae</taxon>
        <taxon>Oiketicinae</taxon>
        <taxon>Eumeta</taxon>
    </lineage>
</organism>
<name>A0A4C1W906_EUMVA</name>
<keyword evidence="2" id="KW-1185">Reference proteome</keyword>
<dbReference type="AlphaFoldDB" id="A0A4C1W906"/>
<reference evidence="1 2" key="1">
    <citation type="journal article" date="2019" name="Commun. Biol.">
        <title>The bagworm genome reveals a unique fibroin gene that provides high tensile strength.</title>
        <authorList>
            <person name="Kono N."/>
            <person name="Nakamura H."/>
            <person name="Ohtoshi R."/>
            <person name="Tomita M."/>
            <person name="Numata K."/>
            <person name="Arakawa K."/>
        </authorList>
    </citation>
    <scope>NUCLEOTIDE SEQUENCE [LARGE SCALE GENOMIC DNA]</scope>
</reference>